<dbReference type="EMBL" id="CP009247">
    <property type="protein sequence ID" value="APT88490.1"/>
    <property type="molecule type" value="Genomic_DNA"/>
</dbReference>
<reference evidence="2 3" key="1">
    <citation type="submission" date="2014-08" db="EMBL/GenBank/DDBJ databases">
        <title>Complete genome sequence of Corynebacterium frankenforstense ST18(T) (=DSM 45800(T)), isolated from raw cow milk.</title>
        <authorList>
            <person name="Ruckert C."/>
            <person name="Albersmeier A."/>
            <person name="Winkler A."/>
            <person name="Lipski A."/>
            <person name="Kalinowski J."/>
        </authorList>
    </citation>
    <scope>NUCLEOTIDE SEQUENCE [LARGE SCALE GENOMIC DNA]</scope>
    <source>
        <strain evidence="2 3">ST18</strain>
    </source>
</reference>
<dbReference type="KEGG" id="cfk:CFRA_03475"/>
<dbReference type="PIRSF" id="PIRSF012666">
    <property type="entry name" value="UCP012666"/>
    <property type="match status" value="1"/>
</dbReference>
<dbReference type="Proteomes" id="UP000185434">
    <property type="component" value="Chromosome"/>
</dbReference>
<dbReference type="InterPro" id="IPR016602">
    <property type="entry name" value="UCP012666"/>
</dbReference>
<proteinExistence type="predicted"/>
<comment type="catalytic activity">
    <reaction evidence="1">
        <text>L-cysteine + L-glutamate + ATP = gamma-L-glutamyl-L-cysteine + ADP + phosphate + H(+)</text>
        <dbReference type="Rhea" id="RHEA:13285"/>
        <dbReference type="ChEBI" id="CHEBI:15378"/>
        <dbReference type="ChEBI" id="CHEBI:29985"/>
        <dbReference type="ChEBI" id="CHEBI:30616"/>
        <dbReference type="ChEBI" id="CHEBI:35235"/>
        <dbReference type="ChEBI" id="CHEBI:43474"/>
        <dbReference type="ChEBI" id="CHEBI:58173"/>
        <dbReference type="ChEBI" id="CHEBI:456216"/>
        <dbReference type="EC" id="6.3.2.2"/>
    </reaction>
</comment>
<dbReference type="Gene3D" id="3.30.590.20">
    <property type="match status" value="1"/>
</dbReference>
<dbReference type="OrthoDB" id="240589at2"/>
<dbReference type="Pfam" id="PF04107">
    <property type="entry name" value="GCS2"/>
    <property type="match status" value="1"/>
</dbReference>
<dbReference type="GO" id="GO:0016879">
    <property type="term" value="F:ligase activity, forming carbon-nitrogen bonds"/>
    <property type="evidence" value="ECO:0007669"/>
    <property type="project" value="TreeGrafter"/>
</dbReference>
<dbReference type="InterPro" id="IPR014746">
    <property type="entry name" value="Gln_synth/guanido_kin_cat_dom"/>
</dbReference>
<accession>A0A1L7CRL8</accession>
<dbReference type="RefSeq" id="WP_075663467.1">
    <property type="nucleotide sequence ID" value="NZ_CP009247.1"/>
</dbReference>
<dbReference type="AlphaFoldDB" id="A0A1L7CRL8"/>
<dbReference type="SUPFAM" id="SSF55931">
    <property type="entry name" value="Glutamine synthetase/guanido kinase"/>
    <property type="match status" value="1"/>
</dbReference>
<evidence type="ECO:0000313" key="3">
    <source>
        <dbReference type="Proteomes" id="UP000185434"/>
    </source>
</evidence>
<organism evidence="2 3">
    <name type="scientific">Corynebacterium frankenforstense DSM 45800</name>
    <dbReference type="NCBI Taxonomy" id="1437875"/>
    <lineage>
        <taxon>Bacteria</taxon>
        <taxon>Bacillati</taxon>
        <taxon>Actinomycetota</taxon>
        <taxon>Actinomycetes</taxon>
        <taxon>Mycobacteriales</taxon>
        <taxon>Corynebacteriaceae</taxon>
        <taxon>Corynebacterium</taxon>
    </lineage>
</organism>
<name>A0A1L7CRL8_9CORY</name>
<protein>
    <submittedName>
        <fullName evidence="2">Glutamate--cysteine ligase</fullName>
    </submittedName>
</protein>
<keyword evidence="3" id="KW-1185">Reference proteome</keyword>
<dbReference type="InterPro" id="IPR006336">
    <property type="entry name" value="GCS2"/>
</dbReference>
<dbReference type="InterPro" id="IPR050141">
    <property type="entry name" value="GCL_type2/YbdK_subfam"/>
</dbReference>
<dbReference type="PANTHER" id="PTHR36510:SF3">
    <property type="entry name" value="CONSERVED PROTEIN"/>
    <property type="match status" value="1"/>
</dbReference>
<sequence>MGEAVSTDTYTPRQRTEYRRALAHDLEIFDRHLQHAEFEDAGTVGLELELNLVDEDMDPVTCNREVLAHLDDEYQPELGAYNVELNNPPVDLTGQGLRDLEHSVLGRLDRVRDAAAETGAKVAMIGTLPTLTTEFLESPGWMTPENRFRGLNNAIMSSRGEMVRIDLTGREHYGHDFADIAPESTCTSVQLHLQVPPNRFADAWNASQAIAGVQVALGANSPLFCGRKVWPESRIPVFRQAIDTRTPELEAQGVRPRVWFGERWITSVFDLFEENVRYFSPLLPEGRQASGTPMMQGDTPAVHYLNLHNGTVWRWNRPIYAPGSPRAHLRVENRLLPAGPTVADTIADAAFYYGMVNHLTEENRPVWSRLTFPQAEENFMNAARNGLTARMHWPTLGTVDVAHLVREHLIPEARAGLERLGADRDVIDHYLGIIEGRARTRQNGAHWQVRTLDALSPRSAGPDTPERAAAIREMLRLYLEHQATEEPVHTWKVGR</sequence>
<dbReference type="STRING" id="1437875.CFRA_03475"/>
<dbReference type="PANTHER" id="PTHR36510">
    <property type="entry name" value="GLUTAMATE--CYSTEINE LIGASE 2-RELATED"/>
    <property type="match status" value="1"/>
</dbReference>
<evidence type="ECO:0000256" key="1">
    <source>
        <dbReference type="ARBA" id="ARBA00048819"/>
    </source>
</evidence>
<evidence type="ECO:0000313" key="2">
    <source>
        <dbReference type="EMBL" id="APT88490.1"/>
    </source>
</evidence>
<gene>
    <name evidence="2" type="ORF">CFRA_03475</name>
</gene>
<keyword evidence="2" id="KW-0436">Ligase</keyword>